<evidence type="ECO:0000313" key="2">
    <source>
        <dbReference type="Proteomes" id="UP000027195"/>
    </source>
</evidence>
<organism evidence="1 2">
    <name type="scientific">Botryobasidium botryosum (strain FD-172 SS1)</name>
    <dbReference type="NCBI Taxonomy" id="930990"/>
    <lineage>
        <taxon>Eukaryota</taxon>
        <taxon>Fungi</taxon>
        <taxon>Dikarya</taxon>
        <taxon>Basidiomycota</taxon>
        <taxon>Agaricomycotina</taxon>
        <taxon>Agaricomycetes</taxon>
        <taxon>Cantharellales</taxon>
        <taxon>Botryobasidiaceae</taxon>
        <taxon>Botryobasidium</taxon>
    </lineage>
</organism>
<protein>
    <submittedName>
        <fullName evidence="1">Uncharacterized protein</fullName>
    </submittedName>
</protein>
<accession>A0A067ME66</accession>
<evidence type="ECO:0000313" key="1">
    <source>
        <dbReference type="EMBL" id="KDQ13005.1"/>
    </source>
</evidence>
<name>A0A067ME66_BOTB1</name>
<dbReference type="CDD" id="cd00882">
    <property type="entry name" value="Ras_like_GTPase"/>
    <property type="match status" value="1"/>
</dbReference>
<dbReference type="Gene3D" id="3.40.50.300">
    <property type="entry name" value="P-loop containing nucleotide triphosphate hydrolases"/>
    <property type="match status" value="1"/>
</dbReference>
<dbReference type="EMBL" id="KL198046">
    <property type="protein sequence ID" value="KDQ13005.1"/>
    <property type="molecule type" value="Genomic_DNA"/>
</dbReference>
<dbReference type="InterPro" id="IPR027417">
    <property type="entry name" value="P-loop_NTPase"/>
</dbReference>
<gene>
    <name evidence="1" type="ORF">BOTBODRAFT_175882</name>
</gene>
<dbReference type="HOGENOM" id="CLU_690763_0_0_1"/>
<dbReference type="InParanoid" id="A0A067ME66"/>
<proteinExistence type="predicted"/>
<dbReference type="OrthoDB" id="8954335at2759"/>
<dbReference type="Proteomes" id="UP000027195">
    <property type="component" value="Unassembled WGS sequence"/>
</dbReference>
<dbReference type="SUPFAM" id="SSF52540">
    <property type="entry name" value="P-loop containing nucleoside triphosphate hydrolases"/>
    <property type="match status" value="1"/>
</dbReference>
<reference evidence="2" key="1">
    <citation type="journal article" date="2014" name="Proc. Natl. Acad. Sci. U.S.A.">
        <title>Extensive sampling of basidiomycete genomes demonstrates inadequacy of the white-rot/brown-rot paradigm for wood decay fungi.</title>
        <authorList>
            <person name="Riley R."/>
            <person name="Salamov A.A."/>
            <person name="Brown D.W."/>
            <person name="Nagy L.G."/>
            <person name="Floudas D."/>
            <person name="Held B.W."/>
            <person name="Levasseur A."/>
            <person name="Lombard V."/>
            <person name="Morin E."/>
            <person name="Otillar R."/>
            <person name="Lindquist E.A."/>
            <person name="Sun H."/>
            <person name="LaButti K.M."/>
            <person name="Schmutz J."/>
            <person name="Jabbour D."/>
            <person name="Luo H."/>
            <person name="Baker S.E."/>
            <person name="Pisabarro A.G."/>
            <person name="Walton J.D."/>
            <person name="Blanchette R.A."/>
            <person name="Henrissat B."/>
            <person name="Martin F."/>
            <person name="Cullen D."/>
            <person name="Hibbett D.S."/>
            <person name="Grigoriev I.V."/>
        </authorList>
    </citation>
    <scope>NUCLEOTIDE SEQUENCE [LARGE SCALE GENOMIC DNA]</scope>
    <source>
        <strain evidence="2">FD-172 SS1</strain>
    </source>
</reference>
<keyword evidence="2" id="KW-1185">Reference proteome</keyword>
<dbReference type="AlphaFoldDB" id="A0A067ME66"/>
<sequence length="399" mass="44089">MSRALGGEPLMLIHSVPRRCLETFMGLYTPLTDWQYGVRMGHLQEKRYVMGSTGAGKTTFVNLVTDKNLQVGHGLSSSNVEIQAADCILEGGRRVRLIDVPGFDDTYISDIDILDMISTYLAVTYRSERLLSGVIYLHRITDNRVSGVSYKNIKLFHKLCGDRAQTHVMLVTSMWDLVSPPIGAAREQELKDVFWRHMIRVGATVARHDGSSAETARGIVSRLVEMNTMKLKIQREIVDEGKSLLQTTAGVFLYDEQRKLRARFEKEFAEQEALRNAPLKRPGLIEGNHLRKSTVGSDVGSVGSEGSGSGAHVGQMLSIEGRMQPDELQKSDDAFAESVRSKGTATSVQSEEFDELRKRVALLELQMRGAGGVSDLLAGATGDLTTTFRKLLLRGESKA</sequence>